<dbReference type="InterPro" id="IPR001810">
    <property type="entry name" value="F-box_dom"/>
</dbReference>
<evidence type="ECO:0000313" key="3">
    <source>
        <dbReference type="Proteomes" id="UP001365542"/>
    </source>
</evidence>
<organism evidence="2 3">
    <name type="scientific">Orbilia ellipsospora</name>
    <dbReference type="NCBI Taxonomy" id="2528407"/>
    <lineage>
        <taxon>Eukaryota</taxon>
        <taxon>Fungi</taxon>
        <taxon>Dikarya</taxon>
        <taxon>Ascomycota</taxon>
        <taxon>Pezizomycotina</taxon>
        <taxon>Orbiliomycetes</taxon>
        <taxon>Orbiliales</taxon>
        <taxon>Orbiliaceae</taxon>
        <taxon>Orbilia</taxon>
    </lineage>
</organism>
<gene>
    <name evidence="2" type="ORF">TWF694_008056</name>
</gene>
<reference evidence="2 3" key="1">
    <citation type="submission" date="2019-10" db="EMBL/GenBank/DDBJ databases">
        <authorList>
            <person name="Palmer J.M."/>
        </authorList>
    </citation>
    <scope>NUCLEOTIDE SEQUENCE [LARGE SCALE GENOMIC DNA]</scope>
    <source>
        <strain evidence="2 3">TWF694</strain>
    </source>
</reference>
<name>A0AAV9XLL9_9PEZI</name>
<protein>
    <recommendedName>
        <fullName evidence="1">F-box domain-containing protein</fullName>
    </recommendedName>
</protein>
<dbReference type="AlphaFoldDB" id="A0AAV9XLL9"/>
<feature type="domain" description="F-box" evidence="1">
    <location>
        <begin position="43"/>
        <end position="88"/>
    </location>
</feature>
<dbReference type="Proteomes" id="UP001365542">
    <property type="component" value="Unassembled WGS sequence"/>
</dbReference>
<accession>A0AAV9XLL9</accession>
<evidence type="ECO:0000259" key="1">
    <source>
        <dbReference type="PROSITE" id="PS50181"/>
    </source>
</evidence>
<evidence type="ECO:0000313" key="2">
    <source>
        <dbReference type="EMBL" id="KAK6540663.1"/>
    </source>
</evidence>
<keyword evidence="3" id="KW-1185">Reference proteome</keyword>
<dbReference type="PROSITE" id="PS50181">
    <property type="entry name" value="FBOX"/>
    <property type="match status" value="1"/>
</dbReference>
<dbReference type="EMBL" id="JAVHJO010000004">
    <property type="protein sequence ID" value="KAK6540663.1"/>
    <property type="molecule type" value="Genomic_DNA"/>
</dbReference>
<proteinExistence type="predicted"/>
<comment type="caution">
    <text evidence="2">The sequence shown here is derived from an EMBL/GenBank/DDBJ whole genome shotgun (WGS) entry which is preliminary data.</text>
</comment>
<sequence>MAESPFKKIPSESLRFLKDLAGECCCKCCIEIKKTRADEVDKPFSLLAFPSDILYDIMKKCDNQSLKSLRLATRSTCAIASKILFREFKIGLSFTKDTPKPLRLIRPRNKVSGQIRAHKGPIIVRRFTGLGKFDNMTFLFENVRELCVERFRTGYISESDAFLEQPSRIPQIWVRDYQSEYKEIKRISAWSVETFRLFLTAFKKLMVFRWDIDYRAVYDLLTVPHKSLDTLQLALNLNSVTSLVTDLYFFKLWAPVETLQQTSLALHTLELQTYEGIDFRDDMVPRHLSNLHTLTVEIMEPPQVTFRERPEYDIDVDLILHGTPIGDKKETELMIRESLPLSNTIWDSLLRHSVPLRHLTVGSQSESLLKFLISCDHSLEKIDISIQEYLCRGRGFRFHPTKRQCLAEHYSVKRFMDGFWGNAIPNHKSTLKYLSIRGPREHYTEETVWKRAHYANVLDRLDLCTFTLAARDALQTCQALEYLQIGAKEVSKVKDAVKWALSFVSLRNFTYVMGGYAFPNDRAEDWPFDTHYGLENVSGTVRKALLDIRWDKDIPDARWKEVKIELVPPAHSSWWPERDFTESRGGCWRYMDDAVVGAEERERMRLMESISSSEYETDYEKKE</sequence>